<dbReference type="Gene3D" id="3.40.50.1240">
    <property type="entry name" value="Phosphoglycerate mutase-like"/>
    <property type="match status" value="1"/>
</dbReference>
<dbReference type="SUPFAM" id="SSF53254">
    <property type="entry name" value="Phosphoglycerate mutase-like"/>
    <property type="match status" value="1"/>
</dbReference>
<dbReference type="PANTHER" id="PTHR48100">
    <property type="entry name" value="BROAD-SPECIFICITY PHOSPHATASE YOR283W-RELATED"/>
    <property type="match status" value="1"/>
</dbReference>
<protein>
    <submittedName>
        <fullName evidence="1">Phosphoglycerate mutase</fullName>
    </submittedName>
</protein>
<dbReference type="Proteomes" id="UP000615455">
    <property type="component" value="Unassembled WGS sequence"/>
</dbReference>
<comment type="caution">
    <text evidence="1">The sequence shown here is derived from an EMBL/GenBank/DDBJ whole genome shotgun (WGS) entry which is preliminary data.</text>
</comment>
<proteinExistence type="predicted"/>
<accession>A0ABQ1EY20</accession>
<keyword evidence="2" id="KW-1185">Reference proteome</keyword>
<evidence type="ECO:0000313" key="2">
    <source>
        <dbReference type="Proteomes" id="UP000615455"/>
    </source>
</evidence>
<dbReference type="PANTHER" id="PTHR48100:SF1">
    <property type="entry name" value="HISTIDINE PHOSPHATASE FAMILY PROTEIN-RELATED"/>
    <property type="match status" value="1"/>
</dbReference>
<dbReference type="InterPro" id="IPR013078">
    <property type="entry name" value="His_Pase_superF_clade-1"/>
</dbReference>
<evidence type="ECO:0000313" key="1">
    <source>
        <dbReference type="EMBL" id="GFZ91602.1"/>
    </source>
</evidence>
<dbReference type="EMBL" id="BMHE01000024">
    <property type="protein sequence ID" value="GFZ91602.1"/>
    <property type="molecule type" value="Genomic_DNA"/>
</dbReference>
<organism evidence="1 2">
    <name type="scientific">Paenibacillus marchantiophytorum</name>
    <dbReference type="NCBI Taxonomy" id="1619310"/>
    <lineage>
        <taxon>Bacteria</taxon>
        <taxon>Bacillati</taxon>
        <taxon>Bacillota</taxon>
        <taxon>Bacilli</taxon>
        <taxon>Bacillales</taxon>
        <taxon>Paenibacillaceae</taxon>
        <taxon>Paenibacillus</taxon>
    </lineage>
</organism>
<dbReference type="InterPro" id="IPR029033">
    <property type="entry name" value="His_PPase_superfam"/>
</dbReference>
<gene>
    <name evidence="1" type="ORF">GCM10008018_42370</name>
</gene>
<dbReference type="CDD" id="cd07067">
    <property type="entry name" value="HP_PGM_like"/>
    <property type="match status" value="1"/>
</dbReference>
<dbReference type="InterPro" id="IPR050275">
    <property type="entry name" value="PGM_Phosphatase"/>
</dbReference>
<dbReference type="RefSeq" id="WP_189014762.1">
    <property type="nucleotide sequence ID" value="NZ_BMHE01000024.1"/>
</dbReference>
<dbReference type="SMART" id="SM00855">
    <property type="entry name" value="PGAM"/>
    <property type="match status" value="1"/>
</dbReference>
<dbReference type="Pfam" id="PF00300">
    <property type="entry name" value="His_Phos_1"/>
    <property type="match status" value="1"/>
</dbReference>
<name>A0ABQ1EY20_9BACL</name>
<reference evidence="2" key="1">
    <citation type="journal article" date="2019" name="Int. J. Syst. Evol. Microbiol.">
        <title>The Global Catalogue of Microorganisms (GCM) 10K type strain sequencing project: providing services to taxonomists for standard genome sequencing and annotation.</title>
        <authorList>
            <consortium name="The Broad Institute Genomics Platform"/>
            <consortium name="The Broad Institute Genome Sequencing Center for Infectious Disease"/>
            <person name="Wu L."/>
            <person name="Ma J."/>
        </authorList>
    </citation>
    <scope>NUCLEOTIDE SEQUENCE [LARGE SCALE GENOMIC DNA]</scope>
    <source>
        <strain evidence="2">CGMCC 1.15043</strain>
    </source>
</reference>
<sequence length="205" mass="23041">MSTDIYLVRHAIKEKDVGDVSLTADGLEQAHRTASHFKKVPISRIFSSPLNRAKQTAQIIGKATRIPIIKDIRLRERANWGDIPGQTFQEFVEMWNRCTKERDFSPPGGDSARRAGERLSSCLIEISVQYPQESTVIVTHGGLITDFLLNEFSQEELNIKHPNFIIEQSNLVPECSITKIRCGAEGFKLVAAKDSLTFYDISPHS</sequence>